<dbReference type="EMBL" id="JACHLR010000010">
    <property type="protein sequence ID" value="MBB4859234.1"/>
    <property type="molecule type" value="Genomic_DNA"/>
</dbReference>
<dbReference type="AlphaFoldDB" id="A0A7W7NXA5"/>
<gene>
    <name evidence="1" type="ORF">HNO88_002563</name>
</gene>
<evidence type="ECO:0000313" key="1">
    <source>
        <dbReference type="EMBL" id="MBB4859234.1"/>
    </source>
</evidence>
<name>A0A7W7NXA5_9SPHN</name>
<accession>A0A7W7NXA5</accession>
<keyword evidence="2" id="KW-1185">Reference proteome</keyword>
<dbReference type="RefSeq" id="WP_184245714.1">
    <property type="nucleotide sequence ID" value="NZ_JACHLR010000010.1"/>
</dbReference>
<organism evidence="1 2">
    <name type="scientific">Novosphingobium chloroacetimidivorans</name>
    <dbReference type="NCBI Taxonomy" id="1428314"/>
    <lineage>
        <taxon>Bacteria</taxon>
        <taxon>Pseudomonadati</taxon>
        <taxon>Pseudomonadota</taxon>
        <taxon>Alphaproteobacteria</taxon>
        <taxon>Sphingomonadales</taxon>
        <taxon>Sphingomonadaceae</taxon>
        <taxon>Novosphingobium</taxon>
    </lineage>
</organism>
<protein>
    <submittedName>
        <fullName evidence="1">Uncharacterized protein</fullName>
    </submittedName>
</protein>
<evidence type="ECO:0000313" key="2">
    <source>
        <dbReference type="Proteomes" id="UP000555448"/>
    </source>
</evidence>
<sequence>MAFVADSSAGRTVDHERGYELFAEGGGPDGIEYWKITRADGQAIHFSTAWEPAFVEECIRRNPAAHKLAIYLIRCLRGQFSGLGRTGSDFLIVEALRTFQGFHGKPGDSDVVVFFEPADLSKSVPNWWAPILDSWQTAHTGEL</sequence>
<reference evidence="1 2" key="1">
    <citation type="submission" date="2020-08" db="EMBL/GenBank/DDBJ databases">
        <title>Functional genomics of gut bacteria from endangered species of beetles.</title>
        <authorList>
            <person name="Carlos-Shanley C."/>
        </authorList>
    </citation>
    <scope>NUCLEOTIDE SEQUENCE [LARGE SCALE GENOMIC DNA]</scope>
    <source>
        <strain evidence="1 2">S00245</strain>
    </source>
</reference>
<proteinExistence type="predicted"/>
<dbReference type="Proteomes" id="UP000555448">
    <property type="component" value="Unassembled WGS sequence"/>
</dbReference>
<comment type="caution">
    <text evidence="1">The sequence shown here is derived from an EMBL/GenBank/DDBJ whole genome shotgun (WGS) entry which is preliminary data.</text>
</comment>